<evidence type="ECO:0000256" key="4">
    <source>
        <dbReference type="PROSITE-ProRule" id="PRU00703"/>
    </source>
</evidence>
<feature type="domain" description="CBS" evidence="5">
    <location>
        <begin position="233"/>
        <end position="287"/>
    </location>
</feature>
<feature type="domain" description="CBS" evidence="5">
    <location>
        <begin position="70"/>
        <end position="127"/>
    </location>
</feature>
<dbReference type="PROSITE" id="PS51371">
    <property type="entry name" value="CBS"/>
    <property type="match status" value="3"/>
</dbReference>
<dbReference type="EMBL" id="SNYS01000005">
    <property type="protein sequence ID" value="TDQ71095.1"/>
    <property type="molecule type" value="Genomic_DNA"/>
</dbReference>
<keyword evidence="7" id="KW-1185">Reference proteome</keyword>
<accession>A0A484F7J6</accession>
<evidence type="ECO:0000259" key="5">
    <source>
        <dbReference type="PROSITE" id="PS51371"/>
    </source>
</evidence>
<feature type="domain" description="CBS" evidence="5">
    <location>
        <begin position="12"/>
        <end position="68"/>
    </location>
</feature>
<dbReference type="PANTHER" id="PTHR43080:SF29">
    <property type="entry name" value="OS02G0818000 PROTEIN"/>
    <property type="match status" value="1"/>
</dbReference>
<protein>
    <submittedName>
        <fullName evidence="6">Putative transcriptional regulator</fullName>
    </submittedName>
</protein>
<keyword evidence="3" id="KW-0486">Methionine biosynthesis</keyword>
<dbReference type="GO" id="GO:0009086">
    <property type="term" value="P:methionine biosynthetic process"/>
    <property type="evidence" value="ECO:0007669"/>
    <property type="project" value="UniProtKB-KW"/>
</dbReference>
<dbReference type="OrthoDB" id="85195at2157"/>
<gene>
    <name evidence="6" type="ORF">C7391_0194</name>
</gene>
<dbReference type="InterPro" id="IPR051257">
    <property type="entry name" value="Diverse_CBS-Domain"/>
</dbReference>
<dbReference type="Gene3D" id="3.10.580.10">
    <property type="entry name" value="CBS-domain"/>
    <property type="match status" value="2"/>
</dbReference>
<evidence type="ECO:0000313" key="7">
    <source>
        <dbReference type="Proteomes" id="UP000294855"/>
    </source>
</evidence>
<comment type="caution">
    <text evidence="6">The sequence shown here is derived from an EMBL/GenBank/DDBJ whole genome shotgun (WGS) entry which is preliminary data.</text>
</comment>
<dbReference type="InterPro" id="IPR046342">
    <property type="entry name" value="CBS_dom_sf"/>
</dbReference>
<dbReference type="Proteomes" id="UP000294855">
    <property type="component" value="Unassembled WGS sequence"/>
</dbReference>
<dbReference type="PANTHER" id="PTHR43080">
    <property type="entry name" value="CBS DOMAIN-CONTAINING PROTEIN CBSX3, MITOCHONDRIAL"/>
    <property type="match status" value="1"/>
</dbReference>
<dbReference type="InterPro" id="IPR000644">
    <property type="entry name" value="CBS_dom"/>
</dbReference>
<dbReference type="RefSeq" id="WP_133516675.1">
    <property type="nucleotide sequence ID" value="NZ_JAHDUW010000001.1"/>
</dbReference>
<evidence type="ECO:0000313" key="6">
    <source>
        <dbReference type="EMBL" id="TDQ71095.1"/>
    </source>
</evidence>
<dbReference type="AlphaFoldDB" id="A0A484F7J6"/>
<evidence type="ECO:0000256" key="3">
    <source>
        <dbReference type="ARBA" id="ARBA00023167"/>
    </source>
</evidence>
<keyword evidence="2 4" id="KW-0129">CBS domain</keyword>
<sequence>MASNIPNVEEIMVKNVASATLPGSRDEVLSILKDKKVSGVPVLKDNKVVGIVSRTNILKNPEEEQLALLMSRNPITIQVGASLKEAARILYEKNIRRLPVVDENGRLEGLITTADVIGAIADFDIETPVGDFLSPNVSVLWSETPLPVVSILMDLADVKACPVIDSSLNLVGIISDRDVVGSSIIEDRVEKSDMSAGDDDDSWTWESMRDTMSIYYSVSSVKLPNDKFAKDIMVSDLITATKISSVSSCARKMKRARIDQIPVVGSDGKLEGMLLDRDLLLPLIRME</sequence>
<organism evidence="6 7">
    <name type="scientific">Methanimicrococcus blatticola</name>
    <dbReference type="NCBI Taxonomy" id="91560"/>
    <lineage>
        <taxon>Archaea</taxon>
        <taxon>Methanobacteriati</taxon>
        <taxon>Methanobacteriota</taxon>
        <taxon>Stenosarchaea group</taxon>
        <taxon>Methanomicrobia</taxon>
        <taxon>Methanosarcinales</taxon>
        <taxon>Methanosarcinaceae</taxon>
        <taxon>Methanimicrococcus</taxon>
    </lineage>
</organism>
<evidence type="ECO:0000256" key="1">
    <source>
        <dbReference type="ARBA" id="ARBA00022605"/>
    </source>
</evidence>
<reference evidence="6 7" key="1">
    <citation type="submission" date="2019-03" db="EMBL/GenBank/DDBJ databases">
        <title>Genomic Encyclopedia of Type Strains, Phase IV (KMG-IV): sequencing the most valuable type-strain genomes for metagenomic binning, comparative biology and taxonomic classification.</title>
        <authorList>
            <person name="Goeker M."/>
        </authorList>
    </citation>
    <scope>NUCLEOTIDE SEQUENCE [LARGE SCALE GENOMIC DNA]</scope>
    <source>
        <strain evidence="6 7">DSM 13328</strain>
    </source>
</reference>
<dbReference type="SUPFAM" id="SSF54631">
    <property type="entry name" value="CBS-domain pair"/>
    <property type="match status" value="2"/>
</dbReference>
<evidence type="ECO:0000256" key="2">
    <source>
        <dbReference type="ARBA" id="ARBA00023122"/>
    </source>
</evidence>
<proteinExistence type="predicted"/>
<dbReference type="Pfam" id="PF00571">
    <property type="entry name" value="CBS"/>
    <property type="match status" value="4"/>
</dbReference>
<dbReference type="SMART" id="SM00116">
    <property type="entry name" value="CBS"/>
    <property type="match status" value="4"/>
</dbReference>
<keyword evidence="1" id="KW-0028">Amino-acid biosynthesis</keyword>
<name>A0A484F7J6_9EURY</name>